<protein>
    <submittedName>
        <fullName evidence="1">Uncharacterized protein</fullName>
    </submittedName>
</protein>
<evidence type="ECO:0000313" key="2">
    <source>
        <dbReference type="Proteomes" id="UP001323798"/>
    </source>
</evidence>
<proteinExistence type="predicted"/>
<dbReference type="EMBL" id="CP139368">
    <property type="protein sequence ID" value="WPR90928.1"/>
    <property type="molecule type" value="Genomic_DNA"/>
</dbReference>
<sequence length="99" mass="10819">MTDSGTEAGWLKRFFSDPMADAVKGSAKILSVSEPVGRAPYSKCVLEVIAEAPEIEPRTVTFEAVLRVKHWPRVGMVVPARIPPGRPDLVALDLDAFTR</sequence>
<keyword evidence="2" id="KW-1185">Reference proteome</keyword>
<organism evidence="1 2">
    <name type="scientific">Microbacterium rhizosphaerae</name>
    <dbReference type="NCBI Taxonomy" id="1678237"/>
    <lineage>
        <taxon>Bacteria</taxon>
        <taxon>Bacillati</taxon>
        <taxon>Actinomycetota</taxon>
        <taxon>Actinomycetes</taxon>
        <taxon>Micrococcales</taxon>
        <taxon>Microbacteriaceae</taxon>
        <taxon>Microbacterium</taxon>
    </lineage>
</organism>
<accession>A0ABZ0SQJ9</accession>
<name>A0ABZ0SQJ9_9MICO</name>
<evidence type="ECO:0000313" key="1">
    <source>
        <dbReference type="EMBL" id="WPR90928.1"/>
    </source>
</evidence>
<reference evidence="1 2" key="1">
    <citation type="submission" date="2023-11" db="EMBL/GenBank/DDBJ databases">
        <title>Genome sequence of Microbacterium rhizosphaerae KACC 19337.</title>
        <authorList>
            <person name="Choi H."/>
            <person name="Kim S."/>
            <person name="Kim Y."/>
            <person name="Kwon S.-W."/>
            <person name="Heo J."/>
        </authorList>
    </citation>
    <scope>NUCLEOTIDE SEQUENCE [LARGE SCALE GENOMIC DNA]</scope>
    <source>
        <strain evidence="1 2">KACC 19337</strain>
    </source>
</reference>
<dbReference type="RefSeq" id="WP_320943631.1">
    <property type="nucleotide sequence ID" value="NZ_BAABEU010000004.1"/>
</dbReference>
<dbReference type="Proteomes" id="UP001323798">
    <property type="component" value="Chromosome"/>
</dbReference>
<gene>
    <name evidence="1" type="ORF">SM116_06450</name>
</gene>